<sequence>MNKYILIILCVSIFSFQACDDVEEIIVPDASNISWVTTANLEFTAQGDESSFIYNVNKSTGEEFWGVSELTFDVAFQSNGAMASDISKIDIYAFIEEEVNDSYNYLGGDSGKLITTINNPGEMFQITVTKDMLYDLYQGDFLSSRTEIKPGDLFEFKWVITGKDGTVFDSRENCSGFNCTFGFLAEFKIVDTWLGEFEATWVEVGPGTITYSYTGVVVGAKRTVIFTPGEEEGYYDVDDMAFGGAYSGPRGGTLTYDAESNILTRVAVETYYESNWEVVSITPEVLTIKWTNNFTDLYGEYGTVELTRTDGLSWPVGVTIVNN</sequence>
<keyword evidence="2" id="KW-1185">Reference proteome</keyword>
<dbReference type="EMBL" id="CP094326">
    <property type="protein sequence ID" value="UNY98560.1"/>
    <property type="molecule type" value="Genomic_DNA"/>
</dbReference>
<name>A0ABY3YLR9_9FLAO</name>
<proteinExistence type="predicted"/>
<evidence type="ECO:0000313" key="2">
    <source>
        <dbReference type="Proteomes" id="UP000829476"/>
    </source>
</evidence>
<dbReference type="PROSITE" id="PS51257">
    <property type="entry name" value="PROKAR_LIPOPROTEIN"/>
    <property type="match status" value="1"/>
</dbReference>
<dbReference type="RefSeq" id="WP_242936966.1">
    <property type="nucleotide sequence ID" value="NZ_CP094326.1"/>
</dbReference>
<dbReference type="Proteomes" id="UP000829476">
    <property type="component" value="Chromosome"/>
</dbReference>
<evidence type="ECO:0008006" key="3">
    <source>
        <dbReference type="Google" id="ProtNLM"/>
    </source>
</evidence>
<evidence type="ECO:0000313" key="1">
    <source>
        <dbReference type="EMBL" id="UNY98560.1"/>
    </source>
</evidence>
<reference evidence="1 2" key="1">
    <citation type="journal article" date="2018" name="Int. J. Syst. Evol. Microbiol.">
        <title>Zhouia spongiae sp. nov., isolated from a marine sponge.</title>
        <authorList>
            <person name="Zhuang L."/>
            <person name="Lin B."/>
            <person name="Qin F."/>
            <person name="Luo L."/>
        </authorList>
    </citation>
    <scope>NUCLEOTIDE SEQUENCE [LARGE SCALE GENOMIC DNA]</scope>
    <source>
        <strain evidence="1 2">HN-Y44</strain>
    </source>
</reference>
<organism evidence="1 2">
    <name type="scientific">Zhouia spongiae</name>
    <dbReference type="NCBI Taxonomy" id="2202721"/>
    <lineage>
        <taxon>Bacteria</taxon>
        <taxon>Pseudomonadati</taxon>
        <taxon>Bacteroidota</taxon>
        <taxon>Flavobacteriia</taxon>
        <taxon>Flavobacteriales</taxon>
        <taxon>Flavobacteriaceae</taxon>
        <taxon>Zhouia</taxon>
    </lineage>
</organism>
<protein>
    <recommendedName>
        <fullName evidence="3">SusE outer membrane protein domain-containing protein</fullName>
    </recommendedName>
</protein>
<gene>
    <name evidence="1" type="ORF">MQE36_15950</name>
</gene>
<accession>A0ABY3YLR9</accession>